<dbReference type="GO" id="GO:0016787">
    <property type="term" value="F:hydrolase activity"/>
    <property type="evidence" value="ECO:0007669"/>
    <property type="project" value="UniProtKB-KW"/>
</dbReference>
<feature type="domain" description="AB hydrolase-1" evidence="2">
    <location>
        <begin position="30"/>
        <end position="266"/>
    </location>
</feature>
<dbReference type="Pfam" id="PF00561">
    <property type="entry name" value="Abhydrolase_1"/>
    <property type="match status" value="1"/>
</dbReference>
<keyword evidence="4" id="KW-1185">Reference proteome</keyword>
<dbReference type="RefSeq" id="WP_190203346.1">
    <property type="nucleotide sequence ID" value="NZ_BNBI01000003.1"/>
</dbReference>
<sequence>MLTAYLAGARARHVPVNDVRLAVEVAGDGPAVLLLHGFPHTRAIWSEAAPLLTAAGLRVVAPDLRGLGDSDRAAGGYRATELAGDLAGVLDALGIDRAHVVGIDLGTAPAFALAATRPDRVTSLTLSEAMIGTLPGAESFTANGAPWWFGLHAVPGGFAEDLLEGREDRYIRFFLDSGSRRGLPEAMTARIVEAYRGRESLRAAFEHYRAMPANADWISSWVTRNVFTLPVLTIGGGAVGEATARQVAPYARDLTEILLPDAGHIVPVDAPEEFAALVARHAKSAEARS</sequence>
<dbReference type="Gene3D" id="3.40.50.1820">
    <property type="entry name" value="alpha/beta hydrolase"/>
    <property type="match status" value="1"/>
</dbReference>
<organism evidence="3 4">
    <name type="scientific">Streptomyces fumanus</name>
    <dbReference type="NCBI Taxonomy" id="67302"/>
    <lineage>
        <taxon>Bacteria</taxon>
        <taxon>Bacillati</taxon>
        <taxon>Actinomycetota</taxon>
        <taxon>Actinomycetes</taxon>
        <taxon>Kitasatosporales</taxon>
        <taxon>Streptomycetaceae</taxon>
        <taxon>Streptomyces</taxon>
    </lineage>
</organism>
<dbReference type="SUPFAM" id="SSF53474">
    <property type="entry name" value="alpha/beta-Hydrolases"/>
    <property type="match status" value="1"/>
</dbReference>
<gene>
    <name evidence="3" type="ORF">GCM10018772_14980</name>
</gene>
<reference evidence="3" key="2">
    <citation type="submission" date="2020-09" db="EMBL/GenBank/DDBJ databases">
        <authorList>
            <person name="Sun Q."/>
            <person name="Ohkuma M."/>
        </authorList>
    </citation>
    <scope>NUCLEOTIDE SEQUENCE</scope>
    <source>
        <strain evidence="3">JCM 4477</strain>
    </source>
</reference>
<keyword evidence="1 3" id="KW-0378">Hydrolase</keyword>
<dbReference type="InterPro" id="IPR000639">
    <property type="entry name" value="Epox_hydrolase-like"/>
</dbReference>
<evidence type="ECO:0000313" key="3">
    <source>
        <dbReference type="EMBL" id="GHE92322.1"/>
    </source>
</evidence>
<dbReference type="Proteomes" id="UP000630718">
    <property type="component" value="Unassembled WGS sequence"/>
</dbReference>
<dbReference type="PANTHER" id="PTHR43329">
    <property type="entry name" value="EPOXIDE HYDROLASE"/>
    <property type="match status" value="1"/>
</dbReference>
<evidence type="ECO:0000256" key="1">
    <source>
        <dbReference type="ARBA" id="ARBA00022801"/>
    </source>
</evidence>
<dbReference type="InterPro" id="IPR029058">
    <property type="entry name" value="AB_hydrolase_fold"/>
</dbReference>
<evidence type="ECO:0000259" key="2">
    <source>
        <dbReference type="Pfam" id="PF00561"/>
    </source>
</evidence>
<dbReference type="PRINTS" id="PR00111">
    <property type="entry name" value="ABHYDROLASE"/>
</dbReference>
<dbReference type="PRINTS" id="PR00412">
    <property type="entry name" value="EPOXHYDRLASE"/>
</dbReference>
<reference evidence="3" key="1">
    <citation type="journal article" date="2014" name="Int. J. Syst. Evol. Microbiol.">
        <title>Complete genome sequence of Corynebacterium casei LMG S-19264T (=DSM 44701T), isolated from a smear-ripened cheese.</title>
        <authorList>
            <consortium name="US DOE Joint Genome Institute (JGI-PGF)"/>
            <person name="Walter F."/>
            <person name="Albersmeier A."/>
            <person name="Kalinowski J."/>
            <person name="Ruckert C."/>
        </authorList>
    </citation>
    <scope>NUCLEOTIDE SEQUENCE</scope>
    <source>
        <strain evidence="3">JCM 4477</strain>
    </source>
</reference>
<protein>
    <submittedName>
        <fullName evidence="3">Hydrolase</fullName>
    </submittedName>
</protein>
<accession>A0A919A8Z1</accession>
<dbReference type="InterPro" id="IPR000073">
    <property type="entry name" value="AB_hydrolase_1"/>
</dbReference>
<proteinExistence type="predicted"/>
<comment type="caution">
    <text evidence="3">The sequence shown here is derived from an EMBL/GenBank/DDBJ whole genome shotgun (WGS) entry which is preliminary data.</text>
</comment>
<dbReference type="AlphaFoldDB" id="A0A919A8Z1"/>
<evidence type="ECO:0000313" key="4">
    <source>
        <dbReference type="Proteomes" id="UP000630718"/>
    </source>
</evidence>
<dbReference type="EMBL" id="BNBI01000003">
    <property type="protein sequence ID" value="GHE92322.1"/>
    <property type="molecule type" value="Genomic_DNA"/>
</dbReference>
<name>A0A919A8Z1_9ACTN</name>